<dbReference type="AlphaFoldDB" id="A0A857NBS3"/>
<dbReference type="PANTHER" id="PTHR37833">
    <property type="entry name" value="LIPOPROTEIN-RELATED"/>
    <property type="match status" value="1"/>
</dbReference>
<name>A0A857NBS3_9BACT</name>
<dbReference type="InterPro" id="IPR013783">
    <property type="entry name" value="Ig-like_fold"/>
</dbReference>
<dbReference type="Proteomes" id="UP000463983">
    <property type="component" value="Chromosome"/>
</dbReference>
<evidence type="ECO:0000313" key="2">
    <source>
        <dbReference type="Proteomes" id="UP000463983"/>
    </source>
</evidence>
<dbReference type="Pfam" id="PF07610">
    <property type="entry name" value="DUF1573"/>
    <property type="match status" value="1"/>
</dbReference>
<dbReference type="KEGG" id="caqa:MICH65_0381"/>
<sequence>MSKTTVMAIIVGLVVLFGGSVWLASTMANSAQVEMSEGAVAVVEEKSYDWGEIKIDGGIVEKVFLVKNEGDEVLKLFNVETSCVCTTAQMAKGEQTSPVFGMHDKSQYVLEVDPGETVDVLVKFDPMFHGPNGVGPISRTVTIETNDVSSPKLSWMLTAMVVR</sequence>
<gene>
    <name evidence="1" type="ORF">MICH65_0381</name>
</gene>
<reference evidence="2" key="1">
    <citation type="journal article" date="2020" name="Microorganisms">
        <title>Complete Genome of a Member of a New Bacterial Lineage in the Microgenomates Group Reveals an Unusual Nucleotide Composition Disparity Between Two Strands of DNA and Limited Metabolic Potential.</title>
        <authorList>
            <person name="Kadnikov V.V."/>
            <person name="Mardanov A.V."/>
            <person name="Beletsky A.V."/>
            <person name="Karnachuk O.V."/>
            <person name="Ravin N.V."/>
        </authorList>
    </citation>
    <scope>NUCLEOTIDE SEQUENCE [LARGE SCALE GENOMIC DNA]</scope>
</reference>
<accession>A0A857NBS3</accession>
<protein>
    <recommendedName>
        <fullName evidence="3">DUF1573 domain-containing protein</fullName>
    </recommendedName>
</protein>
<dbReference type="PANTHER" id="PTHR37833:SF1">
    <property type="entry name" value="SIGNAL PEPTIDE PROTEIN"/>
    <property type="match status" value="1"/>
</dbReference>
<evidence type="ECO:0000313" key="1">
    <source>
        <dbReference type="EMBL" id="QHO63362.1"/>
    </source>
</evidence>
<dbReference type="InterPro" id="IPR011467">
    <property type="entry name" value="DUF1573"/>
</dbReference>
<dbReference type="EMBL" id="CP047901">
    <property type="protein sequence ID" value="QHO63362.1"/>
    <property type="molecule type" value="Genomic_DNA"/>
</dbReference>
<dbReference type="Gene3D" id="2.60.40.10">
    <property type="entry name" value="Immunoglobulins"/>
    <property type="match status" value="1"/>
</dbReference>
<organism evidence="1 2">
    <name type="scientific">Candidatus Chazhemtobacterium aquaticus</name>
    <dbReference type="NCBI Taxonomy" id="2715735"/>
    <lineage>
        <taxon>Bacteria</taxon>
        <taxon>Candidatus Chazhemtobacteraceae</taxon>
        <taxon>Candidatus Chazhemtobacterium</taxon>
    </lineage>
</organism>
<keyword evidence="2" id="KW-1185">Reference proteome</keyword>
<evidence type="ECO:0008006" key="3">
    <source>
        <dbReference type="Google" id="ProtNLM"/>
    </source>
</evidence>
<proteinExistence type="predicted"/>